<organism evidence="13 14">
    <name type="scientific">Kitasatospora phosalacinea</name>
    <dbReference type="NCBI Taxonomy" id="2065"/>
    <lineage>
        <taxon>Bacteria</taxon>
        <taxon>Bacillati</taxon>
        <taxon>Actinomycetota</taxon>
        <taxon>Actinomycetes</taxon>
        <taxon>Kitasatosporales</taxon>
        <taxon>Streptomycetaceae</taxon>
        <taxon>Kitasatospora</taxon>
    </lineage>
</organism>
<evidence type="ECO:0000256" key="6">
    <source>
        <dbReference type="ARBA" id="ARBA00023004"/>
    </source>
</evidence>
<evidence type="ECO:0000313" key="14">
    <source>
        <dbReference type="Proteomes" id="UP001599542"/>
    </source>
</evidence>
<keyword evidence="5" id="KW-0479">Metal-binding</keyword>
<dbReference type="PROSITE" id="PS51674">
    <property type="entry name" value="4FE4S_WBL"/>
    <property type="match status" value="1"/>
</dbReference>
<keyword evidence="11" id="KW-0804">Transcription</keyword>
<evidence type="ECO:0000256" key="5">
    <source>
        <dbReference type="ARBA" id="ARBA00022723"/>
    </source>
</evidence>
<dbReference type="EMBL" id="JBHYPX010000058">
    <property type="protein sequence ID" value="MFE1355286.1"/>
    <property type="molecule type" value="Genomic_DNA"/>
</dbReference>
<evidence type="ECO:0000256" key="4">
    <source>
        <dbReference type="ARBA" id="ARBA00022485"/>
    </source>
</evidence>
<proteinExistence type="inferred from homology"/>
<sequence>MNRKARVPRPCEVDPDFWFPEGKGGHTVLHQLEAAAAICNSSCPVRQRCLEVAMVAEGAAEKGYRFGVFGGLTPAERANLARVRRRAVQRAAEHAAGQELAA</sequence>
<evidence type="ECO:0000256" key="2">
    <source>
        <dbReference type="ARBA" id="ARBA00004496"/>
    </source>
</evidence>
<evidence type="ECO:0000256" key="7">
    <source>
        <dbReference type="ARBA" id="ARBA00023014"/>
    </source>
</evidence>
<keyword evidence="14" id="KW-1185">Reference proteome</keyword>
<keyword evidence="8" id="KW-0805">Transcription regulation</keyword>
<accession>A0ABW6GRA4</accession>
<comment type="caution">
    <text evidence="13">The sequence shown here is derived from an EMBL/GenBank/DDBJ whole genome shotgun (WGS) entry which is preliminary data.</text>
</comment>
<dbReference type="InterPro" id="IPR034768">
    <property type="entry name" value="4FE4S_WBL"/>
</dbReference>
<evidence type="ECO:0000256" key="9">
    <source>
        <dbReference type="ARBA" id="ARBA00023125"/>
    </source>
</evidence>
<dbReference type="RefSeq" id="WP_380329426.1">
    <property type="nucleotide sequence ID" value="NZ_JBHYPW010000056.1"/>
</dbReference>
<evidence type="ECO:0000256" key="10">
    <source>
        <dbReference type="ARBA" id="ARBA00023157"/>
    </source>
</evidence>
<comment type="cofactor">
    <cofactor evidence="1">
        <name>[4Fe-4S] cluster</name>
        <dbReference type="ChEBI" id="CHEBI:49883"/>
    </cofactor>
</comment>
<gene>
    <name evidence="13" type="ORF">ACFW6T_25170</name>
</gene>
<comment type="similarity">
    <text evidence="3">Belongs to the WhiB family.</text>
</comment>
<keyword evidence="6" id="KW-0408">Iron</keyword>
<evidence type="ECO:0000256" key="3">
    <source>
        <dbReference type="ARBA" id="ARBA00006597"/>
    </source>
</evidence>
<reference evidence="13 14" key="1">
    <citation type="submission" date="2024-09" db="EMBL/GenBank/DDBJ databases">
        <title>The Natural Products Discovery Center: Release of the First 8490 Sequenced Strains for Exploring Actinobacteria Biosynthetic Diversity.</title>
        <authorList>
            <person name="Kalkreuter E."/>
            <person name="Kautsar S.A."/>
            <person name="Yang D."/>
            <person name="Bader C.D."/>
            <person name="Teijaro C.N."/>
            <person name="Fluegel L."/>
            <person name="Davis C.M."/>
            <person name="Simpson J.R."/>
            <person name="Lauterbach L."/>
            <person name="Steele A.D."/>
            <person name="Gui C."/>
            <person name="Meng S."/>
            <person name="Li G."/>
            <person name="Viehrig K."/>
            <person name="Ye F."/>
            <person name="Su P."/>
            <person name="Kiefer A.F."/>
            <person name="Nichols A."/>
            <person name="Cepeda A.J."/>
            <person name="Yan W."/>
            <person name="Fan B."/>
            <person name="Jiang Y."/>
            <person name="Adhikari A."/>
            <person name="Zheng C.-J."/>
            <person name="Schuster L."/>
            <person name="Cowan T.M."/>
            <person name="Smanski M.J."/>
            <person name="Chevrette M.G."/>
            <person name="De Carvalho L.P.S."/>
            <person name="Shen B."/>
        </authorList>
    </citation>
    <scope>NUCLEOTIDE SEQUENCE [LARGE SCALE GENOMIC DNA]</scope>
    <source>
        <strain evidence="13 14">NPDC058753</strain>
    </source>
</reference>
<evidence type="ECO:0000256" key="11">
    <source>
        <dbReference type="ARBA" id="ARBA00023163"/>
    </source>
</evidence>
<evidence type="ECO:0000259" key="12">
    <source>
        <dbReference type="PROSITE" id="PS51674"/>
    </source>
</evidence>
<keyword evidence="9" id="KW-0238">DNA-binding</keyword>
<evidence type="ECO:0000256" key="1">
    <source>
        <dbReference type="ARBA" id="ARBA00001966"/>
    </source>
</evidence>
<comment type="subcellular location">
    <subcellularLocation>
        <location evidence="2">Cytoplasm</location>
    </subcellularLocation>
</comment>
<keyword evidence="4" id="KW-0004">4Fe-4S</keyword>
<evidence type="ECO:0000313" key="13">
    <source>
        <dbReference type="EMBL" id="MFE1355286.1"/>
    </source>
</evidence>
<protein>
    <submittedName>
        <fullName evidence="13">WhiB family transcriptional regulator</fullName>
    </submittedName>
</protein>
<feature type="domain" description="4Fe-4S Wbl-type" evidence="12">
    <location>
        <begin position="10"/>
        <end position="79"/>
    </location>
</feature>
<dbReference type="Proteomes" id="UP001599542">
    <property type="component" value="Unassembled WGS sequence"/>
</dbReference>
<dbReference type="Pfam" id="PF02467">
    <property type="entry name" value="Whib"/>
    <property type="match status" value="1"/>
</dbReference>
<name>A0ABW6GRA4_9ACTN</name>
<keyword evidence="10" id="KW-1015">Disulfide bond</keyword>
<dbReference type="InterPro" id="IPR003482">
    <property type="entry name" value="Whib"/>
</dbReference>
<dbReference type="PANTHER" id="PTHR38839">
    <property type="entry name" value="TRANSCRIPTIONAL REGULATOR WHID-RELATED"/>
    <property type="match status" value="1"/>
</dbReference>
<keyword evidence="7" id="KW-0411">Iron-sulfur</keyword>
<evidence type="ECO:0000256" key="8">
    <source>
        <dbReference type="ARBA" id="ARBA00023015"/>
    </source>
</evidence>